<evidence type="ECO:0000313" key="1">
    <source>
        <dbReference type="EMBL" id="KAI9909117.1"/>
    </source>
</evidence>
<proteinExistence type="predicted"/>
<accession>A0ACC0VSE1</accession>
<evidence type="ECO:0000313" key="2">
    <source>
        <dbReference type="Proteomes" id="UP001163321"/>
    </source>
</evidence>
<comment type="caution">
    <text evidence="1">The sequence shown here is derived from an EMBL/GenBank/DDBJ whole genome shotgun (WGS) entry which is preliminary data.</text>
</comment>
<dbReference type="EMBL" id="CM047586">
    <property type="protein sequence ID" value="KAI9909117.1"/>
    <property type="molecule type" value="Genomic_DNA"/>
</dbReference>
<gene>
    <name evidence="1" type="ORF">PsorP6_014830</name>
</gene>
<dbReference type="Proteomes" id="UP001163321">
    <property type="component" value="Chromosome 7"/>
</dbReference>
<reference evidence="1 2" key="1">
    <citation type="journal article" date="2022" name="bioRxiv">
        <title>The genome of the oomycete Peronosclerospora sorghi, a cosmopolitan pathogen of maize and sorghum, is inflated with dispersed pseudogenes.</title>
        <authorList>
            <person name="Fletcher K."/>
            <person name="Martin F."/>
            <person name="Isakeit T."/>
            <person name="Cavanaugh K."/>
            <person name="Magill C."/>
            <person name="Michelmore R."/>
        </authorList>
    </citation>
    <scope>NUCLEOTIDE SEQUENCE [LARGE SCALE GENOMIC DNA]</scope>
    <source>
        <strain evidence="1">P6</strain>
    </source>
</reference>
<organism evidence="1 2">
    <name type="scientific">Peronosclerospora sorghi</name>
    <dbReference type="NCBI Taxonomy" id="230839"/>
    <lineage>
        <taxon>Eukaryota</taxon>
        <taxon>Sar</taxon>
        <taxon>Stramenopiles</taxon>
        <taxon>Oomycota</taxon>
        <taxon>Peronosporomycetes</taxon>
        <taxon>Peronosporales</taxon>
        <taxon>Peronosporaceae</taxon>
        <taxon>Peronosclerospora</taxon>
    </lineage>
</organism>
<name>A0ACC0VSE1_9STRA</name>
<protein>
    <submittedName>
        <fullName evidence="1">Uncharacterized protein</fullName>
    </submittedName>
</protein>
<keyword evidence="2" id="KW-1185">Reference proteome</keyword>
<sequence length="270" mass="31205">MNTTKLEERAPITSTLDDLSAVLKSLVSDSAVGLERWSWRQNNMKIDEVYELLELKKKPFDLSDPDFLKWVVYVRETVDEPETAIRETLFRERGEMELVKMILATPGTSALRDSLQADLFTYWQSHEVTSPKLAAVLSKEGVTADKMKDFTQEYNKFLTTTLSDRLKRHLGQYDRETTAAKTFYAATLYELHHTPISYEDEQTAPLLLELFQYWRLMGKTDEQLRLELLDGEGKLTDGVLNTYKAFLSKEKVDIADLKQMGRDTQETLEK</sequence>